<feature type="compositionally biased region" description="Low complexity" evidence="4">
    <location>
        <begin position="133"/>
        <end position="152"/>
    </location>
</feature>
<dbReference type="Pfam" id="PF00172">
    <property type="entry name" value="Zn_clus"/>
    <property type="match status" value="1"/>
</dbReference>
<comment type="caution">
    <text evidence="6">The sequence shown here is derived from an EMBL/GenBank/DDBJ whole genome shotgun (WGS) entry which is preliminary data.</text>
</comment>
<dbReference type="GO" id="GO:0008270">
    <property type="term" value="F:zinc ion binding"/>
    <property type="evidence" value="ECO:0007669"/>
    <property type="project" value="InterPro"/>
</dbReference>
<accession>A0A9P4MZN7</accession>
<gene>
    <name evidence="6" type="ORF">CC78DRAFT_603201</name>
</gene>
<dbReference type="PANTHER" id="PTHR31001:SF77">
    <property type="entry name" value="TRANSCRIPTION FACTOR, PUTATIVE (AFU_ORTHOLOGUE AFUA_3G12940)-RELATED"/>
    <property type="match status" value="1"/>
</dbReference>
<dbReference type="Proteomes" id="UP000800093">
    <property type="component" value="Unassembled WGS sequence"/>
</dbReference>
<evidence type="ECO:0000256" key="4">
    <source>
        <dbReference type="SAM" id="MobiDB-lite"/>
    </source>
</evidence>
<feature type="domain" description="Zn(2)-C6 fungal-type" evidence="5">
    <location>
        <begin position="32"/>
        <end position="62"/>
    </location>
</feature>
<dbReference type="PROSITE" id="PS00463">
    <property type="entry name" value="ZN2_CY6_FUNGAL_1"/>
    <property type="match status" value="1"/>
</dbReference>
<dbReference type="GO" id="GO:0006351">
    <property type="term" value="P:DNA-templated transcription"/>
    <property type="evidence" value="ECO:0007669"/>
    <property type="project" value="InterPro"/>
</dbReference>
<evidence type="ECO:0000259" key="5">
    <source>
        <dbReference type="PROSITE" id="PS50048"/>
    </source>
</evidence>
<dbReference type="OrthoDB" id="424974at2759"/>
<dbReference type="InterPro" id="IPR001138">
    <property type="entry name" value="Zn2Cys6_DnaBD"/>
</dbReference>
<reference evidence="7" key="1">
    <citation type="journal article" date="2020" name="Stud. Mycol.">
        <title>101 Dothideomycetes genomes: A test case for predicting lifestyles and emergence of pathogens.</title>
        <authorList>
            <person name="Haridas S."/>
            <person name="Albert R."/>
            <person name="Binder M."/>
            <person name="Bloem J."/>
            <person name="LaButti K."/>
            <person name="Salamov A."/>
            <person name="Andreopoulos B."/>
            <person name="Baker S."/>
            <person name="Barry K."/>
            <person name="Bills G."/>
            <person name="Bluhm B."/>
            <person name="Cannon C."/>
            <person name="Castanera R."/>
            <person name="Culley D."/>
            <person name="Daum C."/>
            <person name="Ezra D."/>
            <person name="Gonzalez J."/>
            <person name="Henrissat B."/>
            <person name="Kuo A."/>
            <person name="Liang C."/>
            <person name="Lipzen A."/>
            <person name="Lutzoni F."/>
            <person name="Magnuson J."/>
            <person name="Mondo S."/>
            <person name="Nolan M."/>
            <person name="Ohm R."/>
            <person name="Pangilinan J."/>
            <person name="Park H.-J."/>
            <person name="Ramirez L."/>
            <person name="Alfaro M."/>
            <person name="Sun H."/>
            <person name="Tritt A."/>
            <person name="Yoshinaga Y."/>
            <person name="Zwiers L.-H."/>
            <person name="Turgeon B."/>
            <person name="Goodwin S."/>
            <person name="Spatafora J."/>
            <person name="Crous P."/>
            <person name="Grigoriev I."/>
        </authorList>
    </citation>
    <scope>NUCLEOTIDE SEQUENCE [LARGE SCALE GENOMIC DNA]</scope>
    <source>
        <strain evidence="7">CBS 304.66</strain>
    </source>
</reference>
<feature type="region of interest" description="Disordered" evidence="4">
    <location>
        <begin position="113"/>
        <end position="156"/>
    </location>
</feature>
<dbReference type="AlphaFoldDB" id="A0A9P4MZN7"/>
<evidence type="ECO:0000256" key="2">
    <source>
        <dbReference type="ARBA" id="ARBA00022723"/>
    </source>
</evidence>
<dbReference type="EMBL" id="ML986621">
    <property type="protein sequence ID" value="KAF2263940.1"/>
    <property type="molecule type" value="Genomic_DNA"/>
</dbReference>
<dbReference type="SMART" id="SM00066">
    <property type="entry name" value="GAL4"/>
    <property type="match status" value="1"/>
</dbReference>
<dbReference type="InterPro" id="IPR050613">
    <property type="entry name" value="Sec_Metabolite_Reg"/>
</dbReference>
<dbReference type="CDD" id="cd12148">
    <property type="entry name" value="fungal_TF_MHR"/>
    <property type="match status" value="1"/>
</dbReference>
<dbReference type="SMART" id="SM00906">
    <property type="entry name" value="Fungal_trans"/>
    <property type="match status" value="1"/>
</dbReference>
<organism evidence="6 7">
    <name type="scientific">Lojkania enalia</name>
    <dbReference type="NCBI Taxonomy" id="147567"/>
    <lineage>
        <taxon>Eukaryota</taxon>
        <taxon>Fungi</taxon>
        <taxon>Dikarya</taxon>
        <taxon>Ascomycota</taxon>
        <taxon>Pezizomycotina</taxon>
        <taxon>Dothideomycetes</taxon>
        <taxon>Pleosporomycetidae</taxon>
        <taxon>Pleosporales</taxon>
        <taxon>Pleosporales incertae sedis</taxon>
        <taxon>Lojkania</taxon>
    </lineage>
</organism>
<keyword evidence="7" id="KW-1185">Reference proteome</keyword>
<dbReference type="InterPro" id="IPR007219">
    <property type="entry name" value="XnlR_reg_dom"/>
</dbReference>
<evidence type="ECO:0000313" key="7">
    <source>
        <dbReference type="Proteomes" id="UP000800093"/>
    </source>
</evidence>
<dbReference type="GO" id="GO:0003677">
    <property type="term" value="F:DNA binding"/>
    <property type="evidence" value="ECO:0007669"/>
    <property type="project" value="InterPro"/>
</dbReference>
<sequence>MVERAKQISQSSNSSSSSKPQSAGGRQRVISSCLTCRRRKVRCDHGHPVCGACSRGNHVCTYATDQGLGQPGAGRVSKGLLSGIGKGTRNIDVQARLDRLELLLERAVSGQASGSHLSARSSTEAERRENESESQLTPSSTSQTSQGAGISSDNSDGTLILEDGQSQFVSSLHWALLADEISDIKALLGDKSEDDREVPAQNQLVHLLSLGRAKIGLTLQQLLPHSREMQDALLDIFFSNVDLMVRVTHKPTLLRKFPVLVHETQPLAFAIFYSAINSLPPQTVEEKFGESKDELLARFELGVEISLARENYLTTSSLEIFQGFVIWLTCITKEEDMGKAWALLGIAMRIALNQGLHRDPSLFPAGSMDSVTIETRRRLWHQICHLEYRAAECKGQEPNISDDDFTTMLPRNIEDEELLEGASPGPSPYNEERFTSMTFQLVRFVGMRALRRIVRSTYHLERRMLESSLLGLSAPDPVRELTSIYQHIKILVDEMHEETHEKYLQYCNPEDPTQRLCLGLASLLEWRCYVLFWLRMPRAYRDAVFSDDIRKSIFEKSVNCIETLNGAGVDVNAARFQWHIGGHAAFQAIMHVLSELRNPAFDCPDRMRALRALQMSRLLKENNNTKAWTVVKTMIDKVIREHASTQQSGSESSYVTPPTGATNNSTNANLPIYVDRIPSYAIQRSPIQRSPQTTYVERPPPPPQPVRAPFNWDDLNLNTIAADIPPNPELPEFDFGFWGDPVNFNDPITYPLNTPFNYPENF</sequence>
<dbReference type="Pfam" id="PF04082">
    <property type="entry name" value="Fungal_trans"/>
    <property type="match status" value="1"/>
</dbReference>
<protein>
    <recommendedName>
        <fullName evidence="5">Zn(2)-C6 fungal-type domain-containing protein</fullName>
    </recommendedName>
</protein>
<feature type="compositionally biased region" description="Polar residues" evidence="4">
    <location>
        <begin position="113"/>
        <end position="122"/>
    </location>
</feature>
<dbReference type="SUPFAM" id="SSF57701">
    <property type="entry name" value="Zn2/Cys6 DNA-binding domain"/>
    <property type="match status" value="1"/>
</dbReference>
<dbReference type="GO" id="GO:0000981">
    <property type="term" value="F:DNA-binding transcription factor activity, RNA polymerase II-specific"/>
    <property type="evidence" value="ECO:0007669"/>
    <property type="project" value="InterPro"/>
</dbReference>
<name>A0A9P4MZN7_9PLEO</name>
<feature type="region of interest" description="Disordered" evidence="4">
    <location>
        <begin position="1"/>
        <end position="26"/>
    </location>
</feature>
<keyword evidence="2" id="KW-0479">Metal-binding</keyword>
<dbReference type="GO" id="GO:0005634">
    <property type="term" value="C:nucleus"/>
    <property type="evidence" value="ECO:0007669"/>
    <property type="project" value="UniProtKB-SubCell"/>
</dbReference>
<feature type="compositionally biased region" description="Low complexity" evidence="4">
    <location>
        <begin position="7"/>
        <end position="22"/>
    </location>
</feature>
<evidence type="ECO:0000313" key="6">
    <source>
        <dbReference type="EMBL" id="KAF2263940.1"/>
    </source>
</evidence>
<feature type="compositionally biased region" description="Polar residues" evidence="4">
    <location>
        <begin position="644"/>
        <end position="668"/>
    </location>
</feature>
<feature type="region of interest" description="Disordered" evidence="4">
    <location>
        <begin position="642"/>
        <end position="668"/>
    </location>
</feature>
<dbReference type="InterPro" id="IPR036864">
    <property type="entry name" value="Zn2-C6_fun-type_DNA-bd_sf"/>
</dbReference>
<dbReference type="PANTHER" id="PTHR31001">
    <property type="entry name" value="UNCHARACTERIZED TRANSCRIPTIONAL REGULATORY PROTEIN"/>
    <property type="match status" value="1"/>
</dbReference>
<dbReference type="Gene3D" id="4.10.240.10">
    <property type="entry name" value="Zn(2)-C6 fungal-type DNA-binding domain"/>
    <property type="match status" value="1"/>
</dbReference>
<dbReference type="PROSITE" id="PS50048">
    <property type="entry name" value="ZN2_CY6_FUNGAL_2"/>
    <property type="match status" value="1"/>
</dbReference>
<evidence type="ECO:0000256" key="3">
    <source>
        <dbReference type="ARBA" id="ARBA00023242"/>
    </source>
</evidence>
<proteinExistence type="predicted"/>
<keyword evidence="3" id="KW-0539">Nucleus</keyword>
<dbReference type="CDD" id="cd00067">
    <property type="entry name" value="GAL4"/>
    <property type="match status" value="1"/>
</dbReference>
<comment type="subcellular location">
    <subcellularLocation>
        <location evidence="1">Nucleus</location>
    </subcellularLocation>
</comment>
<evidence type="ECO:0000256" key="1">
    <source>
        <dbReference type="ARBA" id="ARBA00004123"/>
    </source>
</evidence>